<dbReference type="HOGENOM" id="CLU_2511283_0_0_11"/>
<organism evidence="2">
    <name type="scientific">Streptomyces iranensis</name>
    <dbReference type="NCBI Taxonomy" id="576784"/>
    <lineage>
        <taxon>Bacteria</taxon>
        <taxon>Bacillati</taxon>
        <taxon>Actinomycetota</taxon>
        <taxon>Actinomycetes</taxon>
        <taxon>Kitasatosporales</taxon>
        <taxon>Streptomycetaceae</taxon>
        <taxon>Streptomyces</taxon>
        <taxon>Streptomyces violaceusniger group</taxon>
    </lineage>
</organism>
<dbReference type="GeneID" id="32467289"/>
<name>A0A060ZU09_9ACTN</name>
<accession>A0A060ZU09</accession>
<sequence length="85" mass="8786">MPHTRAHRRIGEAREVRREDASQVDRADGAERLVKAAGAEPSDGAVGTSGAGAACFVVGPRAHNCGPPDSAEGTPMCVHSLPRVT</sequence>
<dbReference type="AlphaFoldDB" id="A0A060ZU09"/>
<feature type="compositionally biased region" description="Basic and acidic residues" evidence="1">
    <location>
        <begin position="9"/>
        <end position="29"/>
    </location>
</feature>
<gene>
    <name evidence="2" type="ORF">SIRAN3744</name>
</gene>
<evidence type="ECO:0000313" key="2">
    <source>
        <dbReference type="EMBL" id="CDR06876.1"/>
    </source>
</evidence>
<feature type="region of interest" description="Disordered" evidence="1">
    <location>
        <begin position="1"/>
        <end position="29"/>
    </location>
</feature>
<proteinExistence type="predicted"/>
<evidence type="ECO:0000256" key="1">
    <source>
        <dbReference type="SAM" id="MobiDB-lite"/>
    </source>
</evidence>
<reference evidence="2" key="1">
    <citation type="submission" date="2014-05" db="EMBL/GenBank/DDBJ databases">
        <authorList>
            <person name="Horn Fabian"/>
        </authorList>
    </citation>
    <scope>NUCLEOTIDE SEQUENCE</scope>
</reference>
<protein>
    <submittedName>
        <fullName evidence="2">Uncharacterized protein</fullName>
    </submittedName>
</protein>
<dbReference type="EMBL" id="LK022848">
    <property type="protein sequence ID" value="CDR06876.1"/>
    <property type="molecule type" value="Genomic_DNA"/>
</dbReference>